<evidence type="ECO:0000313" key="2">
    <source>
        <dbReference type="Proteomes" id="UP000017747"/>
    </source>
</evidence>
<proteinExistence type="predicted"/>
<reference evidence="1 2" key="1">
    <citation type="journal article" date="2014" name="Genome Announc.">
        <title>Genome Sequence of Youngiibacter fragilis, the Type Strain of the Genus Youngiibacter.</title>
        <authorList>
            <person name="Wawrik C.B."/>
            <person name="Callaghan A.V."/>
            <person name="Stamps B.W."/>
            <person name="Wawrik B."/>
        </authorList>
    </citation>
    <scope>NUCLEOTIDE SEQUENCE [LARGE SCALE GENOMIC DNA]</scope>
    <source>
        <strain evidence="1 2">232.1</strain>
    </source>
</reference>
<comment type="caution">
    <text evidence="1">The sequence shown here is derived from an EMBL/GenBank/DDBJ whole genome shotgun (WGS) entry which is preliminary data.</text>
</comment>
<gene>
    <name evidence="1" type="ORF">T472_0204335</name>
</gene>
<sequence>MVHSICKFKKYIPQTLGIRAFRVFGVIVYITQKASNSKDYFDKKDKKRADAKWITSTPHIQFFS</sequence>
<evidence type="ECO:0000313" key="1">
    <source>
        <dbReference type="EMBL" id="ETA81827.1"/>
    </source>
</evidence>
<keyword evidence="2" id="KW-1185">Reference proteome</keyword>
<accession>V7IAE2</accession>
<organism evidence="1 2">
    <name type="scientific">Youngiibacter fragilis 232.1</name>
    <dbReference type="NCBI Taxonomy" id="994573"/>
    <lineage>
        <taxon>Bacteria</taxon>
        <taxon>Bacillati</taxon>
        <taxon>Bacillota</taxon>
        <taxon>Clostridia</taxon>
        <taxon>Eubacteriales</taxon>
        <taxon>Clostridiaceae</taxon>
        <taxon>Youngiibacter</taxon>
    </lineage>
</organism>
<dbReference type="AlphaFoldDB" id="V7IAE2"/>
<dbReference type="EMBL" id="AXUN02000059">
    <property type="protein sequence ID" value="ETA81827.1"/>
    <property type="molecule type" value="Genomic_DNA"/>
</dbReference>
<dbReference type="Proteomes" id="UP000017747">
    <property type="component" value="Unassembled WGS sequence"/>
</dbReference>
<name>V7IAE2_9CLOT</name>
<protein>
    <submittedName>
        <fullName evidence="1">Uncharacterized protein</fullName>
    </submittedName>
</protein>